<feature type="domain" description="Amidase" evidence="2">
    <location>
        <begin position="142"/>
        <end position="572"/>
    </location>
</feature>
<sequence>MFQVLASLKGPTPVLGRKGYDIREAVVPGASGLVLKIIARLLGLWKGGRVIRRLLLNANHPEVLRQLALQVDHRTPSVTMPIHRLDDDSFEAAQRHAQDEQKKLEQNATQYFDELEGSRHPYRTVEDYHRAYISKRQMPTNVIKRVLRAISEMNPTLKTIECMLPHNEIIIMAQASSKRFAESKPRSMLDGVPFVVKGDLRVTGLPNLHGTNPKNPLPGTIGSDVNDPVVQALLDAGAILLGTATMHEYGTSPLGYNKWYEGPVNAFDVSRYSGGSSSGSATIVASGIVPFAIGLDGGGSIRIPSSWSGVVGLAPTFGRVNIETTGTPASTVTHCGPIAATVADAAHVLRVIGKTEHQGTHVYDCLYGSRGRPPVHLHALAAPPRKNRIIKVGVFQDWVQHSDPEIYTAYKETLEKLNWEVHHFTLPNMNAQAVSHSLAITCEFSKTIDHEDIGRLQPGTQIQLGFGRDISAVEALAIQRLKGWSLEQWNSVFENVDAVCTPTLPLTSIPIPKNAKSHGVFYPQLGFRMMRYVWPTNLLGFPSISVPVGYDAHGMPIGFQIICPHWKDDECLYLAMEVEKATIENRRKPIRYWRDLLG</sequence>
<dbReference type="InterPro" id="IPR020556">
    <property type="entry name" value="Amidase_CS"/>
</dbReference>
<dbReference type="InterPro" id="IPR023631">
    <property type="entry name" value="Amidase_dom"/>
</dbReference>
<dbReference type="Proteomes" id="UP000541610">
    <property type="component" value="Unassembled WGS sequence"/>
</dbReference>
<dbReference type="OrthoDB" id="421993at2759"/>
<evidence type="ECO:0000256" key="1">
    <source>
        <dbReference type="ARBA" id="ARBA00009199"/>
    </source>
</evidence>
<evidence type="ECO:0000259" key="2">
    <source>
        <dbReference type="Pfam" id="PF01425"/>
    </source>
</evidence>
<gene>
    <name evidence="3" type="ORF">FOZ60_004142</name>
</gene>
<dbReference type="Pfam" id="PF01425">
    <property type="entry name" value="Amidase"/>
    <property type="match status" value="1"/>
</dbReference>
<accession>A0A7J6NTX0</accession>
<name>A0A7J6NTX0_PEROL</name>
<dbReference type="Gene3D" id="3.90.1300.10">
    <property type="entry name" value="Amidase signature (AS) domain"/>
    <property type="match status" value="1"/>
</dbReference>
<organism evidence="3 4">
    <name type="scientific">Perkinsus olseni</name>
    <name type="common">Perkinsus atlanticus</name>
    <dbReference type="NCBI Taxonomy" id="32597"/>
    <lineage>
        <taxon>Eukaryota</taxon>
        <taxon>Sar</taxon>
        <taxon>Alveolata</taxon>
        <taxon>Perkinsozoa</taxon>
        <taxon>Perkinsea</taxon>
        <taxon>Perkinsida</taxon>
        <taxon>Perkinsidae</taxon>
        <taxon>Perkinsus</taxon>
    </lineage>
</organism>
<dbReference type="AlphaFoldDB" id="A0A7J6NTX0"/>
<dbReference type="GO" id="GO:0003824">
    <property type="term" value="F:catalytic activity"/>
    <property type="evidence" value="ECO:0007669"/>
    <property type="project" value="InterPro"/>
</dbReference>
<dbReference type="SUPFAM" id="SSF75304">
    <property type="entry name" value="Amidase signature (AS) enzymes"/>
    <property type="match status" value="1"/>
</dbReference>
<dbReference type="EMBL" id="JABANP010000190">
    <property type="protein sequence ID" value="KAF4687319.1"/>
    <property type="molecule type" value="Genomic_DNA"/>
</dbReference>
<comment type="caution">
    <text evidence="3">The sequence shown here is derived from an EMBL/GenBank/DDBJ whole genome shotgun (WGS) entry which is preliminary data.</text>
</comment>
<dbReference type="InterPro" id="IPR000120">
    <property type="entry name" value="Amidase"/>
</dbReference>
<proteinExistence type="inferred from homology"/>
<comment type="similarity">
    <text evidence="1">Belongs to the amidase family.</text>
</comment>
<protein>
    <recommendedName>
        <fullName evidence="2">Amidase domain-containing protein</fullName>
    </recommendedName>
</protein>
<evidence type="ECO:0000313" key="3">
    <source>
        <dbReference type="EMBL" id="KAF4687319.1"/>
    </source>
</evidence>
<dbReference type="PANTHER" id="PTHR11895">
    <property type="entry name" value="TRANSAMIDASE"/>
    <property type="match status" value="1"/>
</dbReference>
<dbReference type="InterPro" id="IPR036928">
    <property type="entry name" value="AS_sf"/>
</dbReference>
<evidence type="ECO:0000313" key="4">
    <source>
        <dbReference type="Proteomes" id="UP000541610"/>
    </source>
</evidence>
<reference evidence="3 4" key="1">
    <citation type="submission" date="2020-04" db="EMBL/GenBank/DDBJ databases">
        <title>Perkinsus olseni comparative genomics.</title>
        <authorList>
            <person name="Bogema D.R."/>
        </authorList>
    </citation>
    <scope>NUCLEOTIDE SEQUENCE [LARGE SCALE GENOMIC DNA]</scope>
    <source>
        <strain evidence="3">00978-12</strain>
    </source>
</reference>
<dbReference type="PANTHER" id="PTHR11895:SF67">
    <property type="entry name" value="AMIDASE DOMAIN-CONTAINING PROTEIN"/>
    <property type="match status" value="1"/>
</dbReference>
<dbReference type="PROSITE" id="PS00571">
    <property type="entry name" value="AMIDASES"/>
    <property type="match status" value="1"/>
</dbReference>